<accession>A0A454D566</accession>
<reference evidence="1 2" key="1">
    <citation type="submission" date="2012-10" db="EMBL/GenBank/DDBJ databases">
        <title>Genome sequence of Vibrio Cholerae HENC-02.</title>
        <authorList>
            <person name="Eppinger M."/>
            <person name="Hasan N.A."/>
            <person name="Sengamalay N."/>
            <person name="Hine E."/>
            <person name="Su Q."/>
            <person name="Daugherty S.C."/>
            <person name="Young S."/>
            <person name="Sadzewicz L."/>
            <person name="Tallon L."/>
            <person name="Cebula T.A."/>
            <person name="Ravel J."/>
            <person name="Colwell R.R."/>
        </authorList>
    </citation>
    <scope>NUCLEOTIDE SEQUENCE [LARGE SCALE GENOMIC DNA]</scope>
    <source>
        <strain evidence="1 2">HENC-02</strain>
    </source>
</reference>
<comment type="caution">
    <text evidence="1">The sequence shown here is derived from an EMBL/GenBank/DDBJ whole genome shotgun (WGS) entry which is preliminary data.</text>
</comment>
<feature type="non-terminal residue" evidence="1">
    <location>
        <position position="14"/>
    </location>
</feature>
<organism evidence="1 2">
    <name type="scientific">Vibrio harveyi</name>
    <name type="common">Beneckea harveyi</name>
    <dbReference type="NCBI Taxonomy" id="669"/>
    <lineage>
        <taxon>Bacteria</taxon>
        <taxon>Pseudomonadati</taxon>
        <taxon>Pseudomonadota</taxon>
        <taxon>Gammaproteobacteria</taxon>
        <taxon>Vibrionales</taxon>
        <taxon>Vibrionaceae</taxon>
        <taxon>Vibrio</taxon>
    </lineage>
</organism>
<name>A0A454D566_VIBHA</name>
<sequence length="14" mass="1630">MVHSVPFKSNWGKL</sequence>
<dbReference type="EMBL" id="AJSR01000113">
    <property type="protein sequence ID" value="EKM33775.1"/>
    <property type="molecule type" value="Genomic_DNA"/>
</dbReference>
<protein>
    <submittedName>
        <fullName evidence="1">Response regulator</fullName>
    </submittedName>
</protein>
<dbReference type="Proteomes" id="UP000008367">
    <property type="component" value="Unassembled WGS sequence"/>
</dbReference>
<evidence type="ECO:0000313" key="2">
    <source>
        <dbReference type="Proteomes" id="UP000008367"/>
    </source>
</evidence>
<proteinExistence type="predicted"/>
<gene>
    <name evidence="1" type="ORF">VCHENC02_0816A</name>
</gene>
<evidence type="ECO:0000313" key="1">
    <source>
        <dbReference type="EMBL" id="EKM33775.1"/>
    </source>
</evidence>